<dbReference type="EMBL" id="QGNW01000074">
    <property type="protein sequence ID" value="RVX01635.1"/>
    <property type="molecule type" value="Genomic_DNA"/>
</dbReference>
<gene>
    <name evidence="1" type="ORF">CK203_024424</name>
</gene>
<evidence type="ECO:0000313" key="1">
    <source>
        <dbReference type="EMBL" id="RVX01635.1"/>
    </source>
</evidence>
<proteinExistence type="predicted"/>
<protein>
    <recommendedName>
        <fullName evidence="3">Reverse transcriptase domain-containing protein</fullName>
    </recommendedName>
</protein>
<comment type="caution">
    <text evidence="1">The sequence shown here is derived from an EMBL/GenBank/DDBJ whole genome shotgun (WGS) entry which is preliminary data.</text>
</comment>
<dbReference type="Proteomes" id="UP000288805">
    <property type="component" value="Unassembled WGS sequence"/>
</dbReference>
<name>A0A438IY43_VITVI</name>
<reference evidence="1 2" key="1">
    <citation type="journal article" date="2018" name="PLoS Genet.">
        <title>Population sequencing reveals clonal diversity and ancestral inbreeding in the grapevine cultivar Chardonnay.</title>
        <authorList>
            <person name="Roach M.J."/>
            <person name="Johnson D.L."/>
            <person name="Bohlmann J."/>
            <person name="van Vuuren H.J."/>
            <person name="Jones S.J."/>
            <person name="Pretorius I.S."/>
            <person name="Schmidt S.A."/>
            <person name="Borneman A.R."/>
        </authorList>
    </citation>
    <scope>NUCLEOTIDE SEQUENCE [LARGE SCALE GENOMIC DNA]</scope>
    <source>
        <strain evidence="2">cv. Chardonnay</strain>
        <tissue evidence="1">Leaf</tissue>
    </source>
</reference>
<sequence>MGFGEKRRRWIKWGLSTTRFFVLVNGTPTGYFQSSRGLRQRDPFRPTWLRVNLGKSELIPFGRVENVEELVEEFDNKVGRLPSTYLGMPLGAPFKICCCLGWNRRKIPQKIGYMEMSILF</sequence>
<organism evidence="1 2">
    <name type="scientific">Vitis vinifera</name>
    <name type="common">Grape</name>
    <dbReference type="NCBI Taxonomy" id="29760"/>
    <lineage>
        <taxon>Eukaryota</taxon>
        <taxon>Viridiplantae</taxon>
        <taxon>Streptophyta</taxon>
        <taxon>Embryophyta</taxon>
        <taxon>Tracheophyta</taxon>
        <taxon>Spermatophyta</taxon>
        <taxon>Magnoliopsida</taxon>
        <taxon>eudicotyledons</taxon>
        <taxon>Gunneridae</taxon>
        <taxon>Pentapetalae</taxon>
        <taxon>rosids</taxon>
        <taxon>Vitales</taxon>
        <taxon>Vitaceae</taxon>
        <taxon>Viteae</taxon>
        <taxon>Vitis</taxon>
    </lineage>
</organism>
<evidence type="ECO:0008006" key="3">
    <source>
        <dbReference type="Google" id="ProtNLM"/>
    </source>
</evidence>
<accession>A0A438IY43</accession>
<evidence type="ECO:0000313" key="2">
    <source>
        <dbReference type="Proteomes" id="UP000288805"/>
    </source>
</evidence>
<dbReference type="AlphaFoldDB" id="A0A438IY43"/>